<reference evidence="3" key="1">
    <citation type="submission" date="2017-02" db="UniProtKB">
        <authorList>
            <consortium name="WormBaseParasite"/>
        </authorList>
    </citation>
    <scope>IDENTIFICATION</scope>
</reference>
<organism evidence="2 3">
    <name type="scientific">Syphacia muris</name>
    <dbReference type="NCBI Taxonomy" id="451379"/>
    <lineage>
        <taxon>Eukaryota</taxon>
        <taxon>Metazoa</taxon>
        <taxon>Ecdysozoa</taxon>
        <taxon>Nematoda</taxon>
        <taxon>Chromadorea</taxon>
        <taxon>Rhabditida</taxon>
        <taxon>Spirurina</taxon>
        <taxon>Oxyuridomorpha</taxon>
        <taxon>Oxyuroidea</taxon>
        <taxon>Oxyuridae</taxon>
        <taxon>Syphacia</taxon>
    </lineage>
</organism>
<feature type="region of interest" description="Disordered" evidence="1">
    <location>
        <begin position="79"/>
        <end position="107"/>
    </location>
</feature>
<dbReference type="STRING" id="451379.A0A0N5AI66"/>
<feature type="region of interest" description="Disordered" evidence="1">
    <location>
        <begin position="153"/>
        <end position="174"/>
    </location>
</feature>
<name>A0A0N5AI66_9BILA</name>
<proteinExistence type="predicted"/>
<feature type="compositionally biased region" description="Basic and acidic residues" evidence="1">
    <location>
        <begin position="301"/>
        <end position="320"/>
    </location>
</feature>
<dbReference type="Proteomes" id="UP000046393">
    <property type="component" value="Unplaced"/>
</dbReference>
<accession>A0A0N5AI66</accession>
<feature type="region of interest" description="Disordered" evidence="1">
    <location>
        <begin position="296"/>
        <end position="320"/>
    </location>
</feature>
<protein>
    <submittedName>
        <fullName evidence="3">INCENP_ARK-bind domain-containing protein</fullName>
    </submittedName>
</protein>
<feature type="region of interest" description="Disordered" evidence="1">
    <location>
        <begin position="1"/>
        <end position="21"/>
    </location>
</feature>
<evidence type="ECO:0000313" key="3">
    <source>
        <dbReference type="WBParaSite" id="SMUV_0000409901-mRNA-1"/>
    </source>
</evidence>
<evidence type="ECO:0000256" key="1">
    <source>
        <dbReference type="SAM" id="MobiDB-lite"/>
    </source>
</evidence>
<evidence type="ECO:0000313" key="2">
    <source>
        <dbReference type="Proteomes" id="UP000046393"/>
    </source>
</evidence>
<sequence length="354" mass="39599">MGRIRNSPKKDPLKKRTSVGGVLSAAEKRQRMIDAGKRFVMKSVHHLSPARISSKVNKHTAIIKKSLLKKEDSYASKLLSNADSSRSVSRIRSLPRPNNSVLRQSKKDRCGYQSCDDELFKKDENSISEILNHRPISRSAGRLSQLRQNRPSFFPNGVNPVDKPTLDSIPPKKPPRTFKELHVNIVNIQSKTALDCDAGASCSKIISSLKKTPVLIAKSVRFAEGSIRHSSVKSNDNKWAFMDDLVQFMDGANNVDLEKFFAAFPRQTFNKLQESISRFSNKNVVGNEECGHSLRPSATLRKIEEEEKGSSSKSGVETERPELVKSCQAKTIPVTGIVVNNFFIYIISMFLLEV</sequence>
<feature type="compositionally biased region" description="Polar residues" evidence="1">
    <location>
        <begin position="79"/>
        <end position="103"/>
    </location>
</feature>
<keyword evidence="2" id="KW-1185">Reference proteome</keyword>
<dbReference type="AlphaFoldDB" id="A0A0N5AI66"/>
<dbReference type="WBParaSite" id="SMUV_0000409901-mRNA-1">
    <property type="protein sequence ID" value="SMUV_0000409901-mRNA-1"/>
    <property type="gene ID" value="SMUV_0000409901"/>
</dbReference>